<sequence>MGRRRRVLYKNVMQENSMASLGVIPVRAAELATHLECKEEAFVLELQSSDENADEGPVKPTLKQLPKGGMWWARYRSPVAYASSDSSNSGQDSL</sequence>
<dbReference type="Proteomes" id="UP000827872">
    <property type="component" value="Linkage Group LG03"/>
</dbReference>
<reference evidence="1" key="1">
    <citation type="submission" date="2021-08" db="EMBL/GenBank/DDBJ databases">
        <title>The first chromosome-level gecko genome reveals the dynamic sex chromosomes of Neotropical dwarf geckos (Sphaerodactylidae: Sphaerodactylus).</title>
        <authorList>
            <person name="Pinto B.J."/>
            <person name="Keating S.E."/>
            <person name="Gamble T."/>
        </authorList>
    </citation>
    <scope>NUCLEOTIDE SEQUENCE</scope>
    <source>
        <strain evidence="1">TG3544</strain>
    </source>
</reference>
<evidence type="ECO:0000313" key="1">
    <source>
        <dbReference type="EMBL" id="KAH7991596.1"/>
    </source>
</evidence>
<keyword evidence="2" id="KW-1185">Reference proteome</keyword>
<protein>
    <submittedName>
        <fullName evidence="1">Uncharacterized protein</fullName>
    </submittedName>
</protein>
<gene>
    <name evidence="1" type="ORF">K3G42_007659</name>
</gene>
<proteinExistence type="predicted"/>
<organism evidence="1 2">
    <name type="scientific">Sphaerodactylus townsendi</name>
    <dbReference type="NCBI Taxonomy" id="933632"/>
    <lineage>
        <taxon>Eukaryota</taxon>
        <taxon>Metazoa</taxon>
        <taxon>Chordata</taxon>
        <taxon>Craniata</taxon>
        <taxon>Vertebrata</taxon>
        <taxon>Euteleostomi</taxon>
        <taxon>Lepidosauria</taxon>
        <taxon>Squamata</taxon>
        <taxon>Bifurcata</taxon>
        <taxon>Gekkota</taxon>
        <taxon>Sphaerodactylidae</taxon>
        <taxon>Sphaerodactylus</taxon>
    </lineage>
</organism>
<dbReference type="EMBL" id="CM037616">
    <property type="protein sequence ID" value="KAH7991596.1"/>
    <property type="molecule type" value="Genomic_DNA"/>
</dbReference>
<name>A0ACB8EGJ9_9SAUR</name>
<comment type="caution">
    <text evidence="1">The sequence shown here is derived from an EMBL/GenBank/DDBJ whole genome shotgun (WGS) entry which is preliminary data.</text>
</comment>
<accession>A0ACB8EGJ9</accession>
<evidence type="ECO:0000313" key="2">
    <source>
        <dbReference type="Proteomes" id="UP000827872"/>
    </source>
</evidence>